<organism evidence="3">
    <name type="scientific">Timema californicum</name>
    <name type="common">California timema</name>
    <name type="synonym">Walking stick</name>
    <dbReference type="NCBI Taxonomy" id="61474"/>
    <lineage>
        <taxon>Eukaryota</taxon>
        <taxon>Metazoa</taxon>
        <taxon>Ecdysozoa</taxon>
        <taxon>Arthropoda</taxon>
        <taxon>Hexapoda</taxon>
        <taxon>Insecta</taxon>
        <taxon>Pterygota</taxon>
        <taxon>Neoptera</taxon>
        <taxon>Polyneoptera</taxon>
        <taxon>Phasmatodea</taxon>
        <taxon>Timematodea</taxon>
        <taxon>Timematoidea</taxon>
        <taxon>Timematidae</taxon>
        <taxon>Timema</taxon>
    </lineage>
</organism>
<dbReference type="InterPro" id="IPR013658">
    <property type="entry name" value="SGL"/>
</dbReference>
<dbReference type="GO" id="GO:0019853">
    <property type="term" value="P:L-ascorbic acid biosynthetic process"/>
    <property type="evidence" value="ECO:0007669"/>
    <property type="project" value="TreeGrafter"/>
</dbReference>
<dbReference type="AlphaFoldDB" id="A0A7R9P9R1"/>
<dbReference type="InterPro" id="IPR011042">
    <property type="entry name" value="6-blade_b-propeller_TolB-like"/>
</dbReference>
<dbReference type="PANTHER" id="PTHR10907">
    <property type="entry name" value="REGUCALCIN"/>
    <property type="match status" value="1"/>
</dbReference>
<dbReference type="PRINTS" id="PR01790">
    <property type="entry name" value="SMP30FAMILY"/>
</dbReference>
<feature type="domain" description="SMP-30/Gluconolactonase/LRE-like region" evidence="2">
    <location>
        <begin position="100"/>
        <end position="356"/>
    </location>
</feature>
<dbReference type="PANTHER" id="PTHR10907:SF66">
    <property type="entry name" value="MIP34848P1-RELATED"/>
    <property type="match status" value="1"/>
</dbReference>
<name>A0A7R9P9R1_TIMCA</name>
<evidence type="ECO:0000256" key="1">
    <source>
        <dbReference type="ARBA" id="ARBA00008853"/>
    </source>
</evidence>
<dbReference type="SUPFAM" id="SSF63829">
    <property type="entry name" value="Calcium-dependent phosphotriesterase"/>
    <property type="match status" value="1"/>
</dbReference>
<reference evidence="3" key="1">
    <citation type="submission" date="2020-11" db="EMBL/GenBank/DDBJ databases">
        <authorList>
            <person name="Tran Van P."/>
        </authorList>
    </citation>
    <scope>NUCLEOTIDE SEQUENCE</scope>
</reference>
<dbReference type="Gene3D" id="2.120.10.30">
    <property type="entry name" value="TolB, C-terminal domain"/>
    <property type="match status" value="1"/>
</dbReference>
<sequence>MGKIEGECIASRRLGPQSTLDSNEDAELINEKEVEMPIEREKTLSVHPTEIRTLNLPVIGGLVNCESGILDYVATRARADNTCLNEVVEVIQNLQHPVNPHWDATRNTLYFADTNSSTVHLYHPETQTHNQTQIFPIGDSIGFIIPVQNQGDSFLVAHGLQLCILYWDGSDSANVSIDVIATAYQKEKDFHFIGGKVDRHGQLYVGSQAPKNILRNIEKPNGVIYSYKPFGSLKVYLTGLGLVTGLGFEPHGSGLYITDSIKNTVDRFDKDAKPDFSLSNQQTILNHNINDMDGKVYGLTVDANGKLWIALYDGGQVLQFDPVTKEIMKKFDVPSLKVTDLVFGGANLNELYITTAGDCVAKGNGTSGSLLRMTGLGDVQGLAGRPLGTFGIKVCPKPEKLSLTGVSPCSLSQVESLSTGEC</sequence>
<evidence type="ECO:0000259" key="2">
    <source>
        <dbReference type="Pfam" id="PF08450"/>
    </source>
</evidence>
<comment type="similarity">
    <text evidence="1">Belongs to the SMP-30/CGR1 family.</text>
</comment>
<accession>A0A7R9P9R1</accession>
<dbReference type="GO" id="GO:0005509">
    <property type="term" value="F:calcium ion binding"/>
    <property type="evidence" value="ECO:0007669"/>
    <property type="project" value="TreeGrafter"/>
</dbReference>
<protein>
    <submittedName>
        <fullName evidence="3">(California timema) hypothetical protein</fullName>
    </submittedName>
</protein>
<dbReference type="GO" id="GO:0004341">
    <property type="term" value="F:gluconolactonase activity"/>
    <property type="evidence" value="ECO:0007669"/>
    <property type="project" value="TreeGrafter"/>
</dbReference>
<proteinExistence type="inferred from homology"/>
<dbReference type="Pfam" id="PF08450">
    <property type="entry name" value="SGL"/>
    <property type="match status" value="1"/>
</dbReference>
<dbReference type="InterPro" id="IPR005511">
    <property type="entry name" value="SMP-30"/>
</dbReference>
<dbReference type="EMBL" id="OE182716">
    <property type="protein sequence ID" value="CAD7574886.1"/>
    <property type="molecule type" value="Genomic_DNA"/>
</dbReference>
<gene>
    <name evidence="3" type="ORF">TCMB3V08_LOCUS7490</name>
</gene>
<evidence type="ECO:0000313" key="3">
    <source>
        <dbReference type="EMBL" id="CAD7574886.1"/>
    </source>
</evidence>